<sequence>MSNYFERCHFLRHCRNAIVGCSVVNLINLLAEKLEAQLLLETLIATLFAAFWLTLPTLPLFIPTSLVKMA</sequence>
<evidence type="ECO:0000256" key="1">
    <source>
        <dbReference type="SAM" id="Phobius"/>
    </source>
</evidence>
<proteinExistence type="predicted"/>
<reference evidence="3" key="1">
    <citation type="journal article" date="2011" name="MBio">
        <title>Novel metabolic attributes of the genus Cyanothece, comprising a group of unicellular nitrogen-fixing Cyanobacteria.</title>
        <authorList>
            <person name="Bandyopadhyay A."/>
            <person name="Elvitigala T."/>
            <person name="Welsh E."/>
            <person name="Stockel J."/>
            <person name="Liberton M."/>
            <person name="Min H."/>
            <person name="Sherman L.A."/>
            <person name="Pakrasi H.B."/>
        </authorList>
    </citation>
    <scope>NUCLEOTIDE SEQUENCE [LARGE SCALE GENOMIC DNA]</scope>
    <source>
        <strain evidence="3">PCC 8801</strain>
    </source>
</reference>
<keyword evidence="1" id="KW-0472">Membrane</keyword>
<dbReference type="EMBL" id="CP001287">
    <property type="protein sequence ID" value="ACK66574.1"/>
    <property type="molecule type" value="Genomic_DNA"/>
</dbReference>
<gene>
    <name evidence="2" type="ordered locus">PCC8801_2568</name>
</gene>
<feature type="transmembrane region" description="Helical" evidence="1">
    <location>
        <begin position="38"/>
        <end position="62"/>
    </location>
</feature>
<keyword evidence="3" id="KW-1185">Reference proteome</keyword>
<keyword evidence="1" id="KW-0812">Transmembrane</keyword>
<name>B7K4R8_RIPO1</name>
<accession>B7K4R8</accession>
<keyword evidence="1" id="KW-1133">Transmembrane helix</keyword>
<dbReference type="HOGENOM" id="CLU_2751026_0_0_3"/>
<dbReference type="Proteomes" id="UP000008204">
    <property type="component" value="Chromosome"/>
</dbReference>
<dbReference type="KEGG" id="cyp:PCC8801_2568"/>
<dbReference type="AlphaFoldDB" id="B7K4R8"/>
<protein>
    <submittedName>
        <fullName evidence="2">Uncharacterized protein</fullName>
    </submittedName>
</protein>
<organism evidence="2 3">
    <name type="scientific">Rippkaea orientalis (strain PCC 8801 / RF-1)</name>
    <name type="common">Cyanothece sp. (strain PCC 8801)</name>
    <dbReference type="NCBI Taxonomy" id="41431"/>
    <lineage>
        <taxon>Bacteria</taxon>
        <taxon>Bacillati</taxon>
        <taxon>Cyanobacteriota</taxon>
        <taxon>Cyanophyceae</taxon>
        <taxon>Oscillatoriophycideae</taxon>
        <taxon>Chroococcales</taxon>
        <taxon>Aphanothecaceae</taxon>
        <taxon>Rippkaea</taxon>
        <taxon>Rippkaea orientalis</taxon>
    </lineage>
</organism>
<evidence type="ECO:0000313" key="2">
    <source>
        <dbReference type="EMBL" id="ACK66574.1"/>
    </source>
</evidence>
<evidence type="ECO:0000313" key="3">
    <source>
        <dbReference type="Proteomes" id="UP000008204"/>
    </source>
</evidence>